<comment type="caution">
    <text evidence="3">The sequence shown here is derived from an EMBL/GenBank/DDBJ whole genome shotgun (WGS) entry which is preliminary data.</text>
</comment>
<sequence>MSAVFGRADPGAAHDSIARHEAITLAGPHLMEKVDELAAISPQLHRSLLDGFGGPLAGRAIGYRDWALLTLAVLTALGDTDDQLGVYFDAAVRHGATDAEIADVISLALAYAGAPRAVNAARALGGRLADLRTPDLRSAKEIRVRLRDHDTMVWDSGGDGVPMVLIHALSLDHRFWRAVWPHLTGLGRVVAYDIRGHGHARGAPDTTGLDQLATDTIDLLDALHIPAADIYGASYGGAIAQHVALEYPTRVRSLALIATASRSPRALLEARATAAEEQGMQAQVPVSLLRWFLPETIAEDGWAVRYARECVRRDRVADWAAAWRAMARLDVVDRLPQITAPTLVIAGQQDLSATPEDMRRTARGIPDSEYVLLDPGTHMMPLEQPDALAAALRRFRGSNSVAAG</sequence>
<dbReference type="InterPro" id="IPR029032">
    <property type="entry name" value="AhpD-like"/>
</dbReference>
<accession>A0A164JKU1</accession>
<name>A0A164JKU1_9NOCA</name>
<dbReference type="Proteomes" id="UP000076512">
    <property type="component" value="Unassembled WGS sequence"/>
</dbReference>
<feature type="domain" description="Carboxymuconolactone decarboxylase-like" evidence="2">
    <location>
        <begin position="60"/>
        <end position="124"/>
    </location>
</feature>
<evidence type="ECO:0000313" key="4">
    <source>
        <dbReference type="Proteomes" id="UP000076512"/>
    </source>
</evidence>
<organism evidence="3 4">
    <name type="scientific">Nocardia terpenica</name>
    <dbReference type="NCBI Taxonomy" id="455432"/>
    <lineage>
        <taxon>Bacteria</taxon>
        <taxon>Bacillati</taxon>
        <taxon>Actinomycetota</taxon>
        <taxon>Actinomycetes</taxon>
        <taxon>Mycobacteriales</taxon>
        <taxon>Nocardiaceae</taxon>
        <taxon>Nocardia</taxon>
    </lineage>
</organism>
<dbReference type="PANTHER" id="PTHR43798">
    <property type="entry name" value="MONOACYLGLYCEROL LIPASE"/>
    <property type="match status" value="1"/>
</dbReference>
<dbReference type="Pfam" id="PF00561">
    <property type="entry name" value="Abhydrolase_1"/>
    <property type="match status" value="1"/>
</dbReference>
<evidence type="ECO:0000313" key="3">
    <source>
        <dbReference type="EMBL" id="KZM70497.1"/>
    </source>
</evidence>
<dbReference type="InterPro" id="IPR000073">
    <property type="entry name" value="AB_hydrolase_1"/>
</dbReference>
<dbReference type="AlphaFoldDB" id="A0A164JKU1"/>
<dbReference type="InterPro" id="IPR003779">
    <property type="entry name" value="CMD-like"/>
</dbReference>
<evidence type="ECO:0008006" key="5">
    <source>
        <dbReference type="Google" id="ProtNLM"/>
    </source>
</evidence>
<dbReference type="SUPFAM" id="SSF69118">
    <property type="entry name" value="AhpD-like"/>
    <property type="match status" value="1"/>
</dbReference>
<dbReference type="Gene3D" id="3.40.50.1820">
    <property type="entry name" value="alpha/beta hydrolase"/>
    <property type="match status" value="1"/>
</dbReference>
<reference evidence="3 4" key="1">
    <citation type="submission" date="2016-04" db="EMBL/GenBank/DDBJ databases">
        <authorList>
            <person name="Evans L.H."/>
            <person name="Alamgir A."/>
            <person name="Owens N."/>
            <person name="Weber N.D."/>
            <person name="Virtaneva K."/>
            <person name="Barbian K."/>
            <person name="Babar A."/>
            <person name="Rosenke K."/>
        </authorList>
    </citation>
    <scope>NUCLEOTIDE SEQUENCE [LARGE SCALE GENOMIC DNA]</scope>
    <source>
        <strain evidence="3 4">IFM 0406</strain>
    </source>
</reference>
<evidence type="ECO:0000259" key="1">
    <source>
        <dbReference type="Pfam" id="PF00561"/>
    </source>
</evidence>
<dbReference type="SUPFAM" id="SSF53474">
    <property type="entry name" value="alpha/beta-Hydrolases"/>
    <property type="match status" value="1"/>
</dbReference>
<dbReference type="Pfam" id="PF02627">
    <property type="entry name" value="CMD"/>
    <property type="match status" value="1"/>
</dbReference>
<feature type="domain" description="AB hydrolase-1" evidence="1">
    <location>
        <begin position="162"/>
        <end position="384"/>
    </location>
</feature>
<dbReference type="InterPro" id="IPR029058">
    <property type="entry name" value="AB_hydrolase_fold"/>
</dbReference>
<proteinExistence type="predicted"/>
<dbReference type="EMBL" id="LWGR01000013">
    <property type="protein sequence ID" value="KZM70497.1"/>
    <property type="molecule type" value="Genomic_DNA"/>
</dbReference>
<evidence type="ECO:0000259" key="2">
    <source>
        <dbReference type="Pfam" id="PF02627"/>
    </source>
</evidence>
<dbReference type="OrthoDB" id="9802489at2"/>
<dbReference type="PRINTS" id="PR00111">
    <property type="entry name" value="ABHYDROLASE"/>
</dbReference>
<keyword evidence="4" id="KW-1185">Reference proteome</keyword>
<dbReference type="RefSeq" id="WP_082871714.1">
    <property type="nucleotide sequence ID" value="NZ_JABMCZ010000003.1"/>
</dbReference>
<protein>
    <recommendedName>
        <fullName evidence="5">Alpha/beta fold hydrolase</fullName>
    </recommendedName>
</protein>
<dbReference type="GO" id="GO:0051920">
    <property type="term" value="F:peroxiredoxin activity"/>
    <property type="evidence" value="ECO:0007669"/>
    <property type="project" value="InterPro"/>
</dbReference>
<dbReference type="Gene3D" id="1.20.1290.10">
    <property type="entry name" value="AhpD-like"/>
    <property type="match status" value="1"/>
</dbReference>
<gene>
    <name evidence="3" type="ORF">AWN90_38560</name>
</gene>
<dbReference type="InterPro" id="IPR050266">
    <property type="entry name" value="AB_hydrolase_sf"/>
</dbReference>
<dbReference type="STRING" id="455432.AWN90_38560"/>